<dbReference type="KEGG" id="cle:Clole_1178"/>
<keyword evidence="3" id="KW-1185">Reference proteome</keyword>
<protein>
    <submittedName>
        <fullName evidence="2">Uncharacterized protein</fullName>
    </submittedName>
</protein>
<organism evidence="2 3">
    <name type="scientific">Cellulosilyticum lentocellum (strain ATCC 49066 / DSM 5427 / NCIMB 11756 / RHM5)</name>
    <name type="common">Clostridium lentocellum</name>
    <dbReference type="NCBI Taxonomy" id="642492"/>
    <lineage>
        <taxon>Bacteria</taxon>
        <taxon>Bacillati</taxon>
        <taxon>Bacillota</taxon>
        <taxon>Clostridia</taxon>
        <taxon>Lachnospirales</taxon>
        <taxon>Cellulosilyticaceae</taxon>
        <taxon>Cellulosilyticum</taxon>
    </lineage>
</organism>
<proteinExistence type="predicted"/>
<name>F2JSS3_CELLD</name>
<dbReference type="HOGENOM" id="CLU_3005743_0_0_9"/>
<evidence type="ECO:0000313" key="2">
    <source>
        <dbReference type="EMBL" id="ADZ82907.1"/>
    </source>
</evidence>
<accession>F2JSS3</accession>
<evidence type="ECO:0000313" key="3">
    <source>
        <dbReference type="Proteomes" id="UP000008467"/>
    </source>
</evidence>
<evidence type="ECO:0000256" key="1">
    <source>
        <dbReference type="SAM" id="Coils"/>
    </source>
</evidence>
<keyword evidence="1" id="KW-0175">Coiled coil</keyword>
<reference evidence="2 3" key="1">
    <citation type="journal article" date="2011" name="J. Bacteriol.">
        <title>Complete genome sequence of the cellulose-degrading bacterium Cellulosilyticum lentocellum.</title>
        <authorList>
            <consortium name="US DOE Joint Genome Institute"/>
            <person name="Miller D.A."/>
            <person name="Suen G."/>
            <person name="Bruce D."/>
            <person name="Copeland A."/>
            <person name="Cheng J.F."/>
            <person name="Detter C."/>
            <person name="Goodwin L.A."/>
            <person name="Han C.S."/>
            <person name="Hauser L.J."/>
            <person name="Land M.L."/>
            <person name="Lapidus A."/>
            <person name="Lucas S."/>
            <person name="Meincke L."/>
            <person name="Pitluck S."/>
            <person name="Tapia R."/>
            <person name="Teshima H."/>
            <person name="Woyke T."/>
            <person name="Fox B.G."/>
            <person name="Angert E.R."/>
            <person name="Currie C.R."/>
        </authorList>
    </citation>
    <scope>NUCLEOTIDE SEQUENCE [LARGE SCALE GENOMIC DNA]</scope>
    <source>
        <strain evidence="3">ATCC 49066 / DSM 5427 / NCIMB 11756 / RHM5</strain>
    </source>
</reference>
<dbReference type="AlphaFoldDB" id="F2JSS3"/>
<dbReference type="RefSeq" id="WP_013656206.1">
    <property type="nucleotide sequence ID" value="NC_015275.1"/>
</dbReference>
<sequence length="56" mass="6624">MKLFKSKRQRQLESISNTLDEIDEGIADLQQDLDEMQMLAKECLVICNRIIEQLER</sequence>
<dbReference type="Proteomes" id="UP000008467">
    <property type="component" value="Chromosome"/>
</dbReference>
<dbReference type="STRING" id="642492.Clole_1178"/>
<gene>
    <name evidence="2" type="ordered locus">Clole_1178</name>
</gene>
<dbReference type="EMBL" id="CP002582">
    <property type="protein sequence ID" value="ADZ82907.1"/>
    <property type="molecule type" value="Genomic_DNA"/>
</dbReference>
<feature type="coiled-coil region" evidence="1">
    <location>
        <begin position="12"/>
        <end position="39"/>
    </location>
</feature>